<evidence type="ECO:0000256" key="13">
    <source>
        <dbReference type="ARBA" id="ARBA00047588"/>
    </source>
</evidence>
<evidence type="ECO:0000256" key="23">
    <source>
        <dbReference type="ARBA" id="ARBA00083956"/>
    </source>
</evidence>
<keyword evidence="12" id="KW-0539">Nucleus</keyword>
<dbReference type="CDD" id="cd03443">
    <property type="entry name" value="PaaI_thioesterase"/>
    <property type="match status" value="1"/>
</dbReference>
<evidence type="ECO:0000313" key="26">
    <source>
        <dbReference type="Proteomes" id="UP001201812"/>
    </source>
</evidence>
<reference evidence="25" key="1">
    <citation type="submission" date="2022-01" db="EMBL/GenBank/DDBJ databases">
        <title>Genome Sequence Resource for Two Populations of Ditylenchus destructor, the Migratory Endoparasitic Phytonematode.</title>
        <authorList>
            <person name="Zhang H."/>
            <person name="Lin R."/>
            <person name="Xie B."/>
        </authorList>
    </citation>
    <scope>NUCLEOTIDE SEQUENCE</scope>
    <source>
        <strain evidence="25">BazhouSP</strain>
    </source>
</reference>
<dbReference type="FunFam" id="3.10.129.10:FF:000021">
    <property type="entry name" value="Acyl-coenzyme A thioesterase 13"/>
    <property type="match status" value="1"/>
</dbReference>
<dbReference type="GO" id="GO:0005829">
    <property type="term" value="C:cytosol"/>
    <property type="evidence" value="ECO:0007669"/>
    <property type="project" value="UniProtKB-SubCell"/>
</dbReference>
<evidence type="ECO:0000256" key="17">
    <source>
        <dbReference type="ARBA" id="ARBA00052976"/>
    </source>
</evidence>
<keyword evidence="11" id="KW-0206">Cytoskeleton</keyword>
<evidence type="ECO:0000256" key="1">
    <source>
        <dbReference type="ARBA" id="ARBA00004123"/>
    </source>
</evidence>
<evidence type="ECO:0000256" key="12">
    <source>
        <dbReference type="ARBA" id="ARBA00023242"/>
    </source>
</evidence>
<dbReference type="InterPro" id="IPR029069">
    <property type="entry name" value="HotDog_dom_sf"/>
</dbReference>
<comment type="catalytic activity">
    <reaction evidence="17">
        <text>a fatty acyl-CoA + H2O = a fatty acid + CoA + H(+)</text>
        <dbReference type="Rhea" id="RHEA:16781"/>
        <dbReference type="ChEBI" id="CHEBI:15377"/>
        <dbReference type="ChEBI" id="CHEBI:15378"/>
        <dbReference type="ChEBI" id="CHEBI:28868"/>
        <dbReference type="ChEBI" id="CHEBI:57287"/>
        <dbReference type="ChEBI" id="CHEBI:77636"/>
    </reaction>
    <physiologicalReaction direction="left-to-right" evidence="17">
        <dbReference type="Rhea" id="RHEA:16782"/>
    </physiologicalReaction>
</comment>
<dbReference type="InterPro" id="IPR006683">
    <property type="entry name" value="Thioestr_dom"/>
</dbReference>
<evidence type="ECO:0000256" key="16">
    <source>
        <dbReference type="ARBA" id="ARBA00050199"/>
    </source>
</evidence>
<comment type="catalytic activity">
    <reaction evidence="14">
        <text>decanoyl-CoA + H2O = decanoate + CoA + H(+)</text>
        <dbReference type="Rhea" id="RHEA:40059"/>
        <dbReference type="ChEBI" id="CHEBI:15377"/>
        <dbReference type="ChEBI" id="CHEBI:15378"/>
        <dbReference type="ChEBI" id="CHEBI:27689"/>
        <dbReference type="ChEBI" id="CHEBI:57287"/>
        <dbReference type="ChEBI" id="CHEBI:61430"/>
    </reaction>
    <physiologicalReaction direction="left-to-right" evidence="14">
        <dbReference type="Rhea" id="RHEA:40060"/>
    </physiologicalReaction>
</comment>
<dbReference type="GO" id="GO:0005739">
    <property type="term" value="C:mitochondrion"/>
    <property type="evidence" value="ECO:0007669"/>
    <property type="project" value="UniProtKB-SubCell"/>
</dbReference>
<dbReference type="Pfam" id="PF03061">
    <property type="entry name" value="4HBT"/>
    <property type="match status" value="1"/>
</dbReference>
<evidence type="ECO:0000256" key="9">
    <source>
        <dbReference type="ARBA" id="ARBA00023098"/>
    </source>
</evidence>
<evidence type="ECO:0000256" key="5">
    <source>
        <dbReference type="ARBA" id="ARBA00008324"/>
    </source>
</evidence>
<evidence type="ECO:0000256" key="14">
    <source>
        <dbReference type="ARBA" id="ARBA00047969"/>
    </source>
</evidence>
<dbReference type="NCBIfam" id="TIGR00369">
    <property type="entry name" value="unchar_dom_1"/>
    <property type="match status" value="1"/>
</dbReference>
<evidence type="ECO:0000256" key="11">
    <source>
        <dbReference type="ARBA" id="ARBA00023212"/>
    </source>
</evidence>
<dbReference type="GO" id="GO:0005819">
    <property type="term" value="C:spindle"/>
    <property type="evidence" value="ECO:0007669"/>
    <property type="project" value="UniProtKB-SubCell"/>
</dbReference>
<evidence type="ECO:0000256" key="21">
    <source>
        <dbReference type="ARBA" id="ARBA00075657"/>
    </source>
</evidence>
<dbReference type="InterPro" id="IPR039298">
    <property type="entry name" value="ACOT13"/>
</dbReference>
<dbReference type="InterPro" id="IPR003736">
    <property type="entry name" value="PAAI_dom"/>
</dbReference>
<dbReference type="EMBL" id="JAKKPZ010000028">
    <property type="protein sequence ID" value="KAI1710015.1"/>
    <property type="molecule type" value="Genomic_DNA"/>
</dbReference>
<keyword evidence="7" id="KW-0378">Hydrolase</keyword>
<dbReference type="Gene3D" id="3.10.129.10">
    <property type="entry name" value="Hotdog Thioesterase"/>
    <property type="match status" value="1"/>
</dbReference>
<dbReference type="PANTHER" id="PTHR21660">
    <property type="entry name" value="THIOESTERASE SUPERFAMILY MEMBER-RELATED"/>
    <property type="match status" value="1"/>
</dbReference>
<comment type="catalytic activity">
    <reaction evidence="13">
        <text>octanoyl-CoA + H2O = octanoate + CoA + H(+)</text>
        <dbReference type="Rhea" id="RHEA:30143"/>
        <dbReference type="ChEBI" id="CHEBI:15377"/>
        <dbReference type="ChEBI" id="CHEBI:15378"/>
        <dbReference type="ChEBI" id="CHEBI:25646"/>
        <dbReference type="ChEBI" id="CHEBI:57287"/>
        <dbReference type="ChEBI" id="CHEBI:57386"/>
    </reaction>
    <physiologicalReaction direction="left-to-right" evidence="13">
        <dbReference type="Rhea" id="RHEA:30144"/>
    </physiologicalReaction>
</comment>
<comment type="caution">
    <text evidence="25">The sequence shown here is derived from an EMBL/GenBank/DDBJ whole genome shotgun (WGS) entry which is preliminary data.</text>
</comment>
<keyword evidence="26" id="KW-1185">Reference proteome</keyword>
<accession>A0AAD4N092</accession>
<evidence type="ECO:0000256" key="15">
    <source>
        <dbReference type="ARBA" id="ARBA00048074"/>
    </source>
</evidence>
<evidence type="ECO:0000256" key="19">
    <source>
        <dbReference type="ARBA" id="ARBA00064709"/>
    </source>
</evidence>
<dbReference type="AlphaFoldDB" id="A0AAD4N092"/>
<evidence type="ECO:0000256" key="2">
    <source>
        <dbReference type="ARBA" id="ARBA00004173"/>
    </source>
</evidence>
<name>A0AAD4N092_9BILA</name>
<keyword evidence="6" id="KW-0963">Cytoplasm</keyword>
<comment type="subcellular location">
    <subcellularLocation>
        <location evidence="3">Cytoplasm</location>
        <location evidence="3">Cytoskeleton</location>
        <location evidence="3">Spindle</location>
    </subcellularLocation>
    <subcellularLocation>
        <location evidence="4">Cytoplasm</location>
        <location evidence="4">Cytosol</location>
    </subcellularLocation>
    <subcellularLocation>
        <location evidence="2">Mitochondrion</location>
    </subcellularLocation>
    <subcellularLocation>
        <location evidence="1">Nucleus</location>
    </subcellularLocation>
</comment>
<gene>
    <name evidence="25" type="ORF">DdX_11027</name>
</gene>
<comment type="similarity">
    <text evidence="5">Belongs to the thioesterase PaaI family.</text>
</comment>
<dbReference type="PANTHER" id="PTHR21660:SF59">
    <property type="entry name" value="THIOESTERASE DOMAIN-CONTAINING PROTEIN"/>
    <property type="match status" value="1"/>
</dbReference>
<comment type="catalytic activity">
    <reaction evidence="16">
        <text>hexanoyl-CoA + H2O = hexanoate + CoA + H(+)</text>
        <dbReference type="Rhea" id="RHEA:40115"/>
        <dbReference type="ChEBI" id="CHEBI:15377"/>
        <dbReference type="ChEBI" id="CHEBI:15378"/>
        <dbReference type="ChEBI" id="CHEBI:17120"/>
        <dbReference type="ChEBI" id="CHEBI:57287"/>
        <dbReference type="ChEBI" id="CHEBI:62620"/>
    </reaction>
    <physiologicalReaction direction="left-to-right" evidence="16">
        <dbReference type="Rhea" id="RHEA:40116"/>
    </physiologicalReaction>
</comment>
<keyword evidence="8" id="KW-0007">Acetylation</keyword>
<evidence type="ECO:0000256" key="7">
    <source>
        <dbReference type="ARBA" id="ARBA00022801"/>
    </source>
</evidence>
<comment type="subunit">
    <text evidence="19">Homotetramer. Interacts with PCTP.</text>
</comment>
<feature type="domain" description="Thioesterase" evidence="24">
    <location>
        <begin position="56"/>
        <end position="129"/>
    </location>
</feature>
<keyword evidence="10" id="KW-0496">Mitochondrion</keyword>
<evidence type="ECO:0000256" key="18">
    <source>
        <dbReference type="ARBA" id="ARBA00058205"/>
    </source>
</evidence>
<evidence type="ECO:0000256" key="4">
    <source>
        <dbReference type="ARBA" id="ARBA00004514"/>
    </source>
</evidence>
<evidence type="ECO:0000256" key="6">
    <source>
        <dbReference type="ARBA" id="ARBA00022490"/>
    </source>
</evidence>
<evidence type="ECO:0000256" key="8">
    <source>
        <dbReference type="ARBA" id="ARBA00022990"/>
    </source>
</evidence>
<keyword evidence="9" id="KW-0443">Lipid metabolism</keyword>
<organism evidence="25 26">
    <name type="scientific">Ditylenchus destructor</name>
    <dbReference type="NCBI Taxonomy" id="166010"/>
    <lineage>
        <taxon>Eukaryota</taxon>
        <taxon>Metazoa</taxon>
        <taxon>Ecdysozoa</taxon>
        <taxon>Nematoda</taxon>
        <taxon>Chromadorea</taxon>
        <taxon>Rhabditida</taxon>
        <taxon>Tylenchina</taxon>
        <taxon>Tylenchomorpha</taxon>
        <taxon>Sphaerularioidea</taxon>
        <taxon>Anguinidae</taxon>
        <taxon>Anguininae</taxon>
        <taxon>Ditylenchus</taxon>
    </lineage>
</organism>
<evidence type="ECO:0000256" key="3">
    <source>
        <dbReference type="ARBA" id="ARBA00004186"/>
    </source>
</evidence>
<dbReference type="GO" id="GO:0005634">
    <property type="term" value="C:nucleus"/>
    <property type="evidence" value="ECO:0007669"/>
    <property type="project" value="UniProtKB-SubCell"/>
</dbReference>
<evidence type="ECO:0000256" key="10">
    <source>
        <dbReference type="ARBA" id="ARBA00023128"/>
    </source>
</evidence>
<evidence type="ECO:0000256" key="20">
    <source>
        <dbReference type="ARBA" id="ARBA00067273"/>
    </source>
</evidence>
<dbReference type="Proteomes" id="UP001201812">
    <property type="component" value="Unassembled WGS sequence"/>
</dbReference>
<evidence type="ECO:0000259" key="24">
    <source>
        <dbReference type="Pfam" id="PF03061"/>
    </source>
</evidence>
<sequence length="149" mass="16004">MSSSNKYLAVIKELYKGYAAAKNFQKTAGMCRVVSVDKGRVQVEFDVSEEHTNPLGTLHGGMTASLVDIVTSTAVRATGRENVGVTVDLTVSYLAPARIGDTVIVDGSVTKMGRSMAYTRADLRLKSDDSIIATALHTKAFPLMRPPPK</sequence>
<comment type="catalytic activity">
    <reaction evidence="15">
        <text>dodecanoyl-CoA + H2O = dodecanoate + CoA + H(+)</text>
        <dbReference type="Rhea" id="RHEA:30135"/>
        <dbReference type="ChEBI" id="CHEBI:15377"/>
        <dbReference type="ChEBI" id="CHEBI:15378"/>
        <dbReference type="ChEBI" id="CHEBI:18262"/>
        <dbReference type="ChEBI" id="CHEBI:57287"/>
        <dbReference type="ChEBI" id="CHEBI:57375"/>
    </reaction>
    <physiologicalReaction direction="left-to-right" evidence="15">
        <dbReference type="Rhea" id="RHEA:30136"/>
    </physiologicalReaction>
</comment>
<evidence type="ECO:0000256" key="22">
    <source>
        <dbReference type="ARBA" id="ARBA00081533"/>
    </source>
</evidence>
<dbReference type="SUPFAM" id="SSF54637">
    <property type="entry name" value="Thioesterase/thiol ester dehydrase-isomerase"/>
    <property type="match status" value="1"/>
</dbReference>
<comment type="function">
    <text evidence="18">Catalyzes the hydrolysis of acyl-CoAs into free fatty acids and coenzyme A (CoASH), regulating their respective intracellular levels. Has acyl-CoA thioesterase activity towards medium (C12) and long-chain (C18) fatty acyl-CoA substrates. Can also hydrolyze 3-hydroxyphenylacetyl-CoA and 3,4-dihydroxyphenylacetyl-CoA (in vitro). May play a role in controlling adaptive thermogenesis.</text>
</comment>
<proteinExistence type="inferred from homology"/>
<dbReference type="GO" id="GO:0047617">
    <property type="term" value="F:fatty acyl-CoA hydrolase activity"/>
    <property type="evidence" value="ECO:0007669"/>
    <property type="project" value="InterPro"/>
</dbReference>
<protein>
    <recommendedName>
        <fullName evidence="20">Acyl-coenzyme A thioesterase 13</fullName>
    </recommendedName>
    <alternativeName>
        <fullName evidence="22">Hotdog-fold thioesterase superfamily member 2</fullName>
    </alternativeName>
    <alternativeName>
        <fullName evidence="21">Palmitoyl-CoA hydrolase</fullName>
    </alternativeName>
    <alternativeName>
        <fullName evidence="23">Thioesterase superfamily member 2</fullName>
    </alternativeName>
</protein>
<dbReference type="GO" id="GO:0006629">
    <property type="term" value="P:lipid metabolic process"/>
    <property type="evidence" value="ECO:0007669"/>
    <property type="project" value="UniProtKB-KW"/>
</dbReference>
<evidence type="ECO:0000313" key="25">
    <source>
        <dbReference type="EMBL" id="KAI1710015.1"/>
    </source>
</evidence>